<name>A0A366IGU3_9MICO</name>
<protein>
    <submittedName>
        <fullName evidence="3">Uncharacterized protein</fullName>
    </submittedName>
</protein>
<evidence type="ECO:0000313" key="4">
    <source>
        <dbReference type="Proteomes" id="UP000253509"/>
    </source>
</evidence>
<evidence type="ECO:0000256" key="2">
    <source>
        <dbReference type="SAM" id="Phobius"/>
    </source>
</evidence>
<evidence type="ECO:0000256" key="1">
    <source>
        <dbReference type="SAM" id="MobiDB-lite"/>
    </source>
</evidence>
<keyword evidence="2" id="KW-0472">Membrane</keyword>
<organism evidence="3 4">
    <name type="scientific">Brevibacterium celere</name>
    <dbReference type="NCBI Taxonomy" id="225845"/>
    <lineage>
        <taxon>Bacteria</taxon>
        <taxon>Bacillati</taxon>
        <taxon>Actinomycetota</taxon>
        <taxon>Actinomycetes</taxon>
        <taxon>Micrococcales</taxon>
        <taxon>Brevibacteriaceae</taxon>
        <taxon>Brevibacterium</taxon>
    </lineage>
</organism>
<gene>
    <name evidence="3" type="ORF">DFO65_11045</name>
</gene>
<dbReference type="Proteomes" id="UP000253509">
    <property type="component" value="Unassembled WGS sequence"/>
</dbReference>
<accession>A0A366IGU3</accession>
<feature type="transmembrane region" description="Helical" evidence="2">
    <location>
        <begin position="88"/>
        <end position="107"/>
    </location>
</feature>
<keyword evidence="2" id="KW-1133">Transmembrane helix</keyword>
<dbReference type="AlphaFoldDB" id="A0A366IGU3"/>
<sequence length="194" mass="18518">MSHGPNVSMGGGSFDFDKENRPGSGAGPGGPGPNGPGSNGPGSSGGFGPGGPGSNGPGGSGGFGPGGPGSSGGFGSGASGSGRRKRKFGCGTLVGIVVLLVVLAFVFQSCSNRSSAAANCGDYDLVDGKYVSAPDRGDYERAGDGYEYVGCNTSRSGGGGFFFFPFFFGGGSSGSGSNYGDGSGFRGGGPGSGK</sequence>
<feature type="region of interest" description="Disordered" evidence="1">
    <location>
        <begin position="1"/>
        <end position="78"/>
    </location>
</feature>
<keyword evidence="2" id="KW-0812">Transmembrane</keyword>
<feature type="compositionally biased region" description="Gly residues" evidence="1">
    <location>
        <begin position="35"/>
        <end position="78"/>
    </location>
</feature>
<comment type="caution">
    <text evidence="3">The sequence shown here is derived from an EMBL/GenBank/DDBJ whole genome shotgun (WGS) entry which is preliminary data.</text>
</comment>
<keyword evidence="4" id="KW-1185">Reference proteome</keyword>
<proteinExistence type="predicted"/>
<evidence type="ECO:0000313" key="3">
    <source>
        <dbReference type="EMBL" id="RBP69889.1"/>
    </source>
</evidence>
<dbReference type="EMBL" id="QNSB01000010">
    <property type="protein sequence ID" value="RBP69889.1"/>
    <property type="molecule type" value="Genomic_DNA"/>
</dbReference>
<reference evidence="3 4" key="1">
    <citation type="submission" date="2018-06" db="EMBL/GenBank/DDBJ databases">
        <title>Freshwater and sediment microbial communities from various areas in North America, analyzing microbe dynamics in response to fracking.</title>
        <authorList>
            <person name="Lamendella R."/>
        </authorList>
    </citation>
    <scope>NUCLEOTIDE SEQUENCE [LARGE SCALE GENOMIC DNA]</scope>
    <source>
        <strain evidence="3 4">3b_TX</strain>
    </source>
</reference>
<dbReference type="RefSeq" id="WP_181778732.1">
    <property type="nucleotide sequence ID" value="NZ_QNSB01000010.1"/>
</dbReference>